<accession>A0ABU3VA40</accession>
<keyword evidence="2" id="KW-1185">Reference proteome</keyword>
<dbReference type="InterPro" id="IPR021395">
    <property type="entry name" value="DUF3035"/>
</dbReference>
<evidence type="ECO:0000313" key="1">
    <source>
        <dbReference type="EMBL" id="MDU9003035.1"/>
    </source>
</evidence>
<dbReference type="Proteomes" id="UP001255416">
    <property type="component" value="Unassembled WGS sequence"/>
</dbReference>
<reference evidence="2" key="1">
    <citation type="submission" date="2023-05" db="EMBL/GenBank/DDBJ databases">
        <title>Sedimentitalea sp. nov. JM2-8.</title>
        <authorList>
            <person name="Huang J."/>
        </authorList>
    </citation>
    <scope>NUCLEOTIDE SEQUENCE [LARGE SCALE GENOMIC DNA]</scope>
    <source>
        <strain evidence="2">KHS03</strain>
    </source>
</reference>
<protein>
    <submittedName>
        <fullName evidence="1">DUF3035 domain-containing protein</fullName>
    </submittedName>
</protein>
<dbReference type="EMBL" id="JASMWN010000002">
    <property type="protein sequence ID" value="MDU9003035.1"/>
    <property type="molecule type" value="Genomic_DNA"/>
</dbReference>
<dbReference type="PROSITE" id="PS51257">
    <property type="entry name" value="PROKAR_LIPOPROTEIN"/>
    <property type="match status" value="1"/>
</dbReference>
<proteinExistence type="predicted"/>
<name>A0ABU3VA40_9RHOB</name>
<sequence length="170" mass="18028">MRIAQVLIIGLSVGLVGCGNKPLHDIRSNSDGPDEFMVVPVKPLTAPQDYDVLPAPTPGGSNLVDQNPEGDAIAALGGRPSALDATGGTPASDGALVASASRYGVPSNTREALAQQDAEFRKRQARWSGFKLFPVDRYSQAYRREAIDPFPVNEAFRQSGRDTPTAPPAE</sequence>
<dbReference type="RefSeq" id="WP_316773582.1">
    <property type="nucleotide sequence ID" value="NZ_JASMWN010000002.1"/>
</dbReference>
<organism evidence="1 2">
    <name type="scientific">Sedimentitalea todarodis</name>
    <dbReference type="NCBI Taxonomy" id="1631240"/>
    <lineage>
        <taxon>Bacteria</taxon>
        <taxon>Pseudomonadati</taxon>
        <taxon>Pseudomonadota</taxon>
        <taxon>Alphaproteobacteria</taxon>
        <taxon>Rhodobacterales</taxon>
        <taxon>Paracoccaceae</taxon>
        <taxon>Sedimentitalea</taxon>
    </lineage>
</organism>
<dbReference type="Pfam" id="PF11233">
    <property type="entry name" value="DUF3035"/>
    <property type="match status" value="1"/>
</dbReference>
<evidence type="ECO:0000313" key="2">
    <source>
        <dbReference type="Proteomes" id="UP001255416"/>
    </source>
</evidence>
<comment type="caution">
    <text evidence="1">The sequence shown here is derived from an EMBL/GenBank/DDBJ whole genome shotgun (WGS) entry which is preliminary data.</text>
</comment>
<gene>
    <name evidence="1" type="ORF">QO231_04095</name>
</gene>